<dbReference type="InterPro" id="IPR037883">
    <property type="entry name" value="Knr4/Smi1-like_sf"/>
</dbReference>
<accession>A0ABZ2M4E1</accession>
<organism evidence="1 2">
    <name type="scientific">Pendulispora albinea</name>
    <dbReference type="NCBI Taxonomy" id="2741071"/>
    <lineage>
        <taxon>Bacteria</taxon>
        <taxon>Pseudomonadati</taxon>
        <taxon>Myxococcota</taxon>
        <taxon>Myxococcia</taxon>
        <taxon>Myxococcales</taxon>
        <taxon>Sorangiineae</taxon>
        <taxon>Pendulisporaceae</taxon>
        <taxon>Pendulispora</taxon>
    </lineage>
</organism>
<name>A0ABZ2M4E1_9BACT</name>
<protein>
    <submittedName>
        <fullName evidence="1">Uncharacterized protein</fullName>
    </submittedName>
</protein>
<evidence type="ECO:0000313" key="2">
    <source>
        <dbReference type="Proteomes" id="UP001370348"/>
    </source>
</evidence>
<sequence length="556" mass="60770">MALRAVSAEVDLTTGTITAREGGYVRDPPAEASLVLQGLTENLAETAIGHTTELSDPEGQKARFDGEISHAWRSGDFVLAIVAMPDRRWDCVAFTLGGEEVHRLPASWQSPLAGSAHVAACALEGLVHVFRWEGTTVRSVSLATPPSYGGEGPDVFVTDARICVLSGGYLLLIEADELAFDGAHTALPMRYEALAGAGGSDPDPGEAVVVLPESILVDHPRFKRLRLPRDSNAPAIAKGDPIFIDDIREGLPGILHVHAWHKAGEEPTVRPAPPPLELDPPAVALAPEPSFASPPSLHAPVASSGARVLDSERLDDLASRHGFVASELLLKLLRVRESDGVFRRWLDKLGWDIIEVRALARDWDTDPNLLAVCRLANGDEFALYIYPPWCKEGNEPPVVEALHETNFVEFKARTFEAFFDRELQRRVDEEAADTELVRMIRERLEFPMAARDAGEPPPWLPVESVPPSTPAAPRAGGGLFASIKNLFAKSSAPNGPVEAALAIEKHGNVLEAERALLRLYLLRHELAPRAALELRRIYRSLDWNFAFENIESSIRR</sequence>
<dbReference type="Proteomes" id="UP001370348">
    <property type="component" value="Chromosome"/>
</dbReference>
<evidence type="ECO:0000313" key="1">
    <source>
        <dbReference type="EMBL" id="WXB18109.1"/>
    </source>
</evidence>
<gene>
    <name evidence="1" type="ORF">LZC94_12715</name>
</gene>
<dbReference type="SUPFAM" id="SSF160631">
    <property type="entry name" value="SMI1/KNR4-like"/>
    <property type="match status" value="1"/>
</dbReference>
<dbReference type="EMBL" id="CP089984">
    <property type="protein sequence ID" value="WXB18109.1"/>
    <property type="molecule type" value="Genomic_DNA"/>
</dbReference>
<keyword evidence="2" id="KW-1185">Reference proteome</keyword>
<reference evidence="1 2" key="1">
    <citation type="submission" date="2021-12" db="EMBL/GenBank/DDBJ databases">
        <title>Discovery of the Pendulisporaceae a myxobacterial family with distinct sporulation behavior and unique specialized metabolism.</title>
        <authorList>
            <person name="Garcia R."/>
            <person name="Popoff A."/>
            <person name="Bader C.D."/>
            <person name="Loehr J."/>
            <person name="Walesch S."/>
            <person name="Walt C."/>
            <person name="Boldt J."/>
            <person name="Bunk B."/>
            <person name="Haeckl F.J.F.P.J."/>
            <person name="Gunesch A.P."/>
            <person name="Birkelbach J."/>
            <person name="Nuebel U."/>
            <person name="Pietschmann T."/>
            <person name="Bach T."/>
            <person name="Mueller R."/>
        </authorList>
    </citation>
    <scope>NUCLEOTIDE SEQUENCE [LARGE SCALE GENOMIC DNA]</scope>
    <source>
        <strain evidence="1 2">MSr11954</strain>
    </source>
</reference>
<dbReference type="RefSeq" id="WP_394827750.1">
    <property type="nucleotide sequence ID" value="NZ_CP089984.1"/>
</dbReference>
<proteinExistence type="predicted"/>